<evidence type="ECO:0000256" key="1">
    <source>
        <dbReference type="SAM" id="MobiDB-lite"/>
    </source>
</evidence>
<dbReference type="AlphaFoldDB" id="A0A5C8P4B1"/>
<dbReference type="NCBIfam" id="TIGR02899">
    <property type="entry name" value="spore_safA"/>
    <property type="match status" value="1"/>
</dbReference>
<organism evidence="3 4">
    <name type="scientific">Cerasibacillus terrae</name>
    <dbReference type="NCBI Taxonomy" id="2498845"/>
    <lineage>
        <taxon>Bacteria</taxon>
        <taxon>Bacillati</taxon>
        <taxon>Bacillota</taxon>
        <taxon>Bacilli</taxon>
        <taxon>Bacillales</taxon>
        <taxon>Bacillaceae</taxon>
        <taxon>Cerasibacillus</taxon>
    </lineage>
</organism>
<gene>
    <name evidence="3" type="primary">safA</name>
    <name evidence="3" type="ORF">FHP05_03440</name>
</gene>
<evidence type="ECO:0000259" key="2">
    <source>
        <dbReference type="PROSITE" id="PS51782"/>
    </source>
</evidence>
<feature type="domain" description="LysM" evidence="2">
    <location>
        <begin position="2"/>
        <end position="47"/>
    </location>
</feature>
<reference evidence="3 4" key="1">
    <citation type="submission" date="2019-06" db="EMBL/GenBank/DDBJ databases">
        <title>Cerasibacillus sp. nov., isolated from maize field.</title>
        <authorList>
            <person name="Lin S.-Y."/>
            <person name="Tsai C.-F."/>
            <person name="Young C.-C."/>
        </authorList>
    </citation>
    <scope>NUCLEOTIDE SEQUENCE [LARGE SCALE GENOMIC DNA]</scope>
    <source>
        <strain evidence="3 4">CC-CFT480</strain>
    </source>
</reference>
<keyword evidence="4" id="KW-1185">Reference proteome</keyword>
<feature type="region of interest" description="Disordered" evidence="1">
    <location>
        <begin position="52"/>
        <end position="106"/>
    </location>
</feature>
<feature type="compositionally biased region" description="Basic and acidic residues" evidence="1">
    <location>
        <begin position="52"/>
        <end position="75"/>
    </location>
</feature>
<dbReference type="SUPFAM" id="SSF54106">
    <property type="entry name" value="LysM domain"/>
    <property type="match status" value="1"/>
</dbReference>
<feature type="region of interest" description="Disordered" evidence="1">
    <location>
        <begin position="291"/>
        <end position="311"/>
    </location>
</feature>
<dbReference type="SMART" id="SM00257">
    <property type="entry name" value="LysM"/>
    <property type="match status" value="1"/>
</dbReference>
<dbReference type="Gene3D" id="3.10.350.10">
    <property type="entry name" value="LysM domain"/>
    <property type="match status" value="1"/>
</dbReference>
<dbReference type="Proteomes" id="UP000321574">
    <property type="component" value="Unassembled WGS sequence"/>
</dbReference>
<dbReference type="InterPro" id="IPR036779">
    <property type="entry name" value="LysM_dom_sf"/>
</dbReference>
<dbReference type="CDD" id="cd00118">
    <property type="entry name" value="LysM"/>
    <property type="match status" value="1"/>
</dbReference>
<dbReference type="InterPro" id="IPR018392">
    <property type="entry name" value="LysM"/>
</dbReference>
<dbReference type="Pfam" id="PF01476">
    <property type="entry name" value="LysM"/>
    <property type="match status" value="1"/>
</dbReference>
<dbReference type="OrthoDB" id="2033517at2"/>
<dbReference type="EMBL" id="VDUW01000001">
    <property type="protein sequence ID" value="TXL68084.1"/>
    <property type="molecule type" value="Genomic_DNA"/>
</dbReference>
<protein>
    <submittedName>
        <fullName evidence="3">SafA/ExsA family spore coat assembly protein</fullName>
    </submittedName>
</protein>
<evidence type="ECO:0000313" key="4">
    <source>
        <dbReference type="Proteomes" id="UP000321574"/>
    </source>
</evidence>
<proteinExistence type="predicted"/>
<comment type="caution">
    <text evidence="3">The sequence shown here is derived from an EMBL/GenBank/DDBJ whole genome shotgun (WGS) entry which is preliminary data.</text>
</comment>
<feature type="compositionally biased region" description="Basic and acidic residues" evidence="1">
    <location>
        <begin position="83"/>
        <end position="92"/>
    </location>
</feature>
<dbReference type="PROSITE" id="PS51782">
    <property type="entry name" value="LYSM"/>
    <property type="match status" value="1"/>
</dbReference>
<feature type="region of interest" description="Disordered" evidence="1">
    <location>
        <begin position="145"/>
        <end position="181"/>
    </location>
</feature>
<feature type="compositionally biased region" description="Basic and acidic residues" evidence="1">
    <location>
        <begin position="145"/>
        <end position="166"/>
    </location>
</feature>
<dbReference type="InterPro" id="IPR014248">
    <property type="entry name" value="Spore_coat_assembly_SafA"/>
</dbReference>
<accession>A0A5C8P4B1</accession>
<sequence length="311" mass="36255">MKIHIVQKGDTLWEIAKMYGVDFEELKSLNSQLSSPDMIMPGMKIKVPGVEKTVKKETPKEKQIKKETQTKKEIQIKPTPQPKETKKEEKKKILQPAMPTPPLPKMPEISVPKMPEITMDQQLPVIEQQMNQYTVFPEITIDQKVEHPKQEQKPKEKQKKEEKKPIQEPSSFEQMQPMPHPQPMYQPMFQPMPFFPVCCCMMHPCHKQTYQETHMNPLESHKMMQMPHYGYSEPPKVGGSNVPYFPHEMKNCSIPKEVQYGNAYPFEPSGYHQAWCPPIYRTIHPEPDVFAPEPPSYSYEGHTTISKEQEE</sequence>
<name>A0A5C8P4B1_9BACI</name>
<evidence type="ECO:0000313" key="3">
    <source>
        <dbReference type="EMBL" id="TXL68084.1"/>
    </source>
</evidence>